<dbReference type="InterPro" id="IPR000172">
    <property type="entry name" value="GMC_OxRdtase_N"/>
</dbReference>
<keyword evidence="2" id="KW-0812">Transmembrane</keyword>
<dbReference type="SUPFAM" id="SSF54373">
    <property type="entry name" value="FAD-linked reductases, C-terminal domain"/>
    <property type="match status" value="1"/>
</dbReference>
<sequence>MRIKINISSDFEPNTSIPRVYGIYDYIVVGAALAGAVVASRLSESPKNRVLLLEAGGYQSRFSDIPGIDVFLSSLEFSWNYKTTPQTNACLVYYKYFEFTCPFLLFKQCPYPRGKGLGGSSIINTLVHTRGNKADYDGWCKQENPGWCYHGIGGNINAEYIKPDSPLLKAFIEGNSELGRKVFDYNGKAQLEVSKIQHDTIHGRRDSTGKAAPILPLRQDVEQYLNGYGRLTKASNLEGLGFFQTESEKTPGRPNIEIVIVPPSNSNGTEPPSFPFEQEYLEVLKTIDLTRTFKLGVALLRPKSRGVIKLRSPDPYEYPLINLNLLSDSNNEDIATLYDGIQIAVPKYY</sequence>
<evidence type="ECO:0000259" key="3">
    <source>
        <dbReference type="Pfam" id="PF00732"/>
    </source>
</evidence>
<evidence type="ECO:0000313" key="4">
    <source>
        <dbReference type="EMBL" id="KAF2886177.1"/>
    </source>
</evidence>
<dbReference type="PANTHER" id="PTHR11552">
    <property type="entry name" value="GLUCOSE-METHANOL-CHOLINE GMC OXIDOREDUCTASE"/>
    <property type="match status" value="1"/>
</dbReference>
<gene>
    <name evidence="4" type="ORF">ILUMI_19998</name>
</gene>
<dbReference type="Gene3D" id="3.50.50.60">
    <property type="entry name" value="FAD/NAD(P)-binding domain"/>
    <property type="match status" value="1"/>
</dbReference>
<dbReference type="AlphaFoldDB" id="A0A8K0CLF1"/>
<comment type="similarity">
    <text evidence="1">Belongs to the GMC oxidoreductase family.</text>
</comment>
<keyword evidence="2" id="KW-0472">Membrane</keyword>
<evidence type="ECO:0000256" key="1">
    <source>
        <dbReference type="ARBA" id="ARBA00010790"/>
    </source>
</evidence>
<reference evidence="4" key="1">
    <citation type="submission" date="2019-08" db="EMBL/GenBank/DDBJ databases">
        <title>The genome of the North American firefly Photinus pyralis.</title>
        <authorList>
            <consortium name="Photinus pyralis genome working group"/>
            <person name="Fallon T.R."/>
            <person name="Sander Lower S.E."/>
            <person name="Weng J.-K."/>
        </authorList>
    </citation>
    <scope>NUCLEOTIDE SEQUENCE</scope>
    <source>
        <strain evidence="4">TRF0915ILg1</strain>
        <tissue evidence="4">Whole body</tissue>
    </source>
</reference>
<dbReference type="PANTHER" id="PTHR11552:SF227">
    <property type="entry name" value="GLUCOSE DEHYDROGENASE [FAD, QUINONE]-LIKE PROTEIN"/>
    <property type="match status" value="1"/>
</dbReference>
<dbReference type="Pfam" id="PF00732">
    <property type="entry name" value="GMC_oxred_N"/>
    <property type="match status" value="1"/>
</dbReference>
<dbReference type="GO" id="GO:0050660">
    <property type="term" value="F:flavin adenine dinucleotide binding"/>
    <property type="evidence" value="ECO:0007669"/>
    <property type="project" value="InterPro"/>
</dbReference>
<keyword evidence="5" id="KW-1185">Reference proteome</keyword>
<comment type="caution">
    <text evidence="4">The sequence shown here is derived from an EMBL/GenBank/DDBJ whole genome shotgun (WGS) entry which is preliminary data.</text>
</comment>
<feature type="domain" description="Glucose-methanol-choline oxidoreductase N-terminal" evidence="3">
    <location>
        <begin position="24"/>
        <end position="208"/>
    </location>
</feature>
<evidence type="ECO:0000256" key="2">
    <source>
        <dbReference type="SAM" id="Phobius"/>
    </source>
</evidence>
<dbReference type="Proteomes" id="UP000801492">
    <property type="component" value="Unassembled WGS sequence"/>
</dbReference>
<proteinExistence type="inferred from homology"/>
<dbReference type="InterPro" id="IPR012132">
    <property type="entry name" value="GMC_OxRdtase"/>
</dbReference>
<evidence type="ECO:0000313" key="5">
    <source>
        <dbReference type="Proteomes" id="UP000801492"/>
    </source>
</evidence>
<accession>A0A8K0CLF1</accession>
<protein>
    <recommendedName>
        <fullName evidence="3">Glucose-methanol-choline oxidoreductase N-terminal domain-containing protein</fullName>
    </recommendedName>
</protein>
<dbReference type="InterPro" id="IPR036188">
    <property type="entry name" value="FAD/NAD-bd_sf"/>
</dbReference>
<name>A0A8K0CLF1_IGNLU</name>
<dbReference type="EMBL" id="VTPC01088468">
    <property type="protein sequence ID" value="KAF2886177.1"/>
    <property type="molecule type" value="Genomic_DNA"/>
</dbReference>
<dbReference type="OrthoDB" id="6772334at2759"/>
<keyword evidence="2" id="KW-1133">Transmembrane helix</keyword>
<organism evidence="4 5">
    <name type="scientific">Ignelater luminosus</name>
    <name type="common">Cucubano</name>
    <name type="synonym">Pyrophorus luminosus</name>
    <dbReference type="NCBI Taxonomy" id="2038154"/>
    <lineage>
        <taxon>Eukaryota</taxon>
        <taxon>Metazoa</taxon>
        <taxon>Ecdysozoa</taxon>
        <taxon>Arthropoda</taxon>
        <taxon>Hexapoda</taxon>
        <taxon>Insecta</taxon>
        <taxon>Pterygota</taxon>
        <taxon>Neoptera</taxon>
        <taxon>Endopterygota</taxon>
        <taxon>Coleoptera</taxon>
        <taxon>Polyphaga</taxon>
        <taxon>Elateriformia</taxon>
        <taxon>Elateroidea</taxon>
        <taxon>Elateridae</taxon>
        <taxon>Agrypninae</taxon>
        <taxon>Pyrophorini</taxon>
        <taxon>Ignelater</taxon>
    </lineage>
</organism>
<dbReference type="GO" id="GO:0016614">
    <property type="term" value="F:oxidoreductase activity, acting on CH-OH group of donors"/>
    <property type="evidence" value="ECO:0007669"/>
    <property type="project" value="InterPro"/>
</dbReference>
<feature type="transmembrane region" description="Helical" evidence="2">
    <location>
        <begin position="20"/>
        <end position="39"/>
    </location>
</feature>
<dbReference type="Gene3D" id="3.30.560.10">
    <property type="entry name" value="Glucose Oxidase, domain 3"/>
    <property type="match status" value="1"/>
</dbReference>
<dbReference type="SUPFAM" id="SSF51905">
    <property type="entry name" value="FAD/NAD(P)-binding domain"/>
    <property type="match status" value="1"/>
</dbReference>